<keyword evidence="2" id="KW-1185">Reference proteome</keyword>
<reference evidence="1" key="1">
    <citation type="submission" date="2022-10" db="EMBL/GenBank/DDBJ databases">
        <title>The complete genomes of actinobacterial strains from the NBC collection.</title>
        <authorList>
            <person name="Joergensen T.S."/>
            <person name="Alvarez Arevalo M."/>
            <person name="Sterndorff E.B."/>
            <person name="Faurdal D."/>
            <person name="Vuksanovic O."/>
            <person name="Mourched A.-S."/>
            <person name="Charusanti P."/>
            <person name="Shaw S."/>
            <person name="Blin K."/>
            <person name="Weber T."/>
        </authorList>
    </citation>
    <scope>NUCLEOTIDE SEQUENCE</scope>
    <source>
        <strain evidence="1">NBC_00222</strain>
    </source>
</reference>
<dbReference type="EMBL" id="CP108110">
    <property type="protein sequence ID" value="WUQ88509.1"/>
    <property type="molecule type" value="Genomic_DNA"/>
</dbReference>
<name>A0ABZ1UBX0_9ACTN</name>
<evidence type="ECO:0000313" key="1">
    <source>
        <dbReference type="EMBL" id="WUQ88509.1"/>
    </source>
</evidence>
<gene>
    <name evidence="1" type="ORF">OHA16_39265</name>
</gene>
<dbReference type="Proteomes" id="UP001432222">
    <property type="component" value="Chromosome"/>
</dbReference>
<organism evidence="1 2">
    <name type="scientific">Kitasatospora purpeofusca</name>
    <dbReference type="NCBI Taxonomy" id="67352"/>
    <lineage>
        <taxon>Bacteria</taxon>
        <taxon>Bacillati</taxon>
        <taxon>Actinomycetota</taxon>
        <taxon>Actinomycetes</taxon>
        <taxon>Kitasatosporales</taxon>
        <taxon>Streptomycetaceae</taxon>
        <taxon>Kitasatospora</taxon>
    </lineage>
</organism>
<evidence type="ECO:0000313" key="2">
    <source>
        <dbReference type="Proteomes" id="UP001432222"/>
    </source>
</evidence>
<sequence length="102" mass="10354">MLERAAGAVEQAATREILTDGDGQLDEELAYDLAAGVVTGSPLAEDLPDLAVGERIALVAVCALATAMPCTVLNDLARELPALASTMDAATEAGRAARSGDN</sequence>
<protein>
    <submittedName>
        <fullName evidence="1">Uncharacterized protein</fullName>
    </submittedName>
</protein>
<proteinExistence type="predicted"/>
<accession>A0ABZ1UBX0</accession>
<dbReference type="RefSeq" id="WP_328959055.1">
    <property type="nucleotide sequence ID" value="NZ_CP108110.1"/>
</dbReference>